<reference evidence="1 2" key="1">
    <citation type="submission" date="2020-08" db="EMBL/GenBank/DDBJ databases">
        <title>Genomic Encyclopedia of Type Strains, Phase IV (KMG-IV): sequencing the most valuable type-strain genomes for metagenomic binning, comparative biology and taxonomic classification.</title>
        <authorList>
            <person name="Goeker M."/>
        </authorList>
    </citation>
    <scope>NUCLEOTIDE SEQUENCE [LARGE SCALE GENOMIC DNA]</scope>
    <source>
        <strain evidence="1 2">DSM 19612</strain>
    </source>
</reference>
<keyword evidence="2" id="KW-1185">Reference proteome</keyword>
<evidence type="ECO:0000313" key="2">
    <source>
        <dbReference type="Proteomes" id="UP000581688"/>
    </source>
</evidence>
<dbReference type="InterPro" id="IPR007815">
    <property type="entry name" value="Emycin_Estase"/>
</dbReference>
<dbReference type="PIRSF" id="PIRSF036794">
    <property type="entry name" value="UCP_erythr_ester"/>
    <property type="match status" value="1"/>
</dbReference>
<dbReference type="PANTHER" id="PTHR31299:SF0">
    <property type="entry name" value="ESTERASE, PUTATIVE (AFU_ORTHOLOGUE AFUA_1G05850)-RELATED"/>
    <property type="match status" value="1"/>
</dbReference>
<dbReference type="PANTHER" id="PTHR31299">
    <property type="entry name" value="ESTERASE, PUTATIVE (AFU_ORTHOLOGUE AFUA_1G05850)-RELATED"/>
    <property type="match status" value="1"/>
</dbReference>
<dbReference type="AlphaFoldDB" id="A0A841Q882"/>
<dbReference type="Gene3D" id="3.30.1870.10">
    <property type="entry name" value="EreA-like, domain 2"/>
    <property type="match status" value="1"/>
</dbReference>
<gene>
    <name evidence="1" type="ORF">HNQ94_002979</name>
</gene>
<dbReference type="Proteomes" id="UP000581688">
    <property type="component" value="Unassembled WGS sequence"/>
</dbReference>
<proteinExistence type="predicted"/>
<organism evidence="1 2">
    <name type="scientific">Salirhabdus euzebyi</name>
    <dbReference type="NCBI Taxonomy" id="394506"/>
    <lineage>
        <taxon>Bacteria</taxon>
        <taxon>Bacillati</taxon>
        <taxon>Bacillota</taxon>
        <taxon>Bacilli</taxon>
        <taxon>Bacillales</taxon>
        <taxon>Bacillaceae</taxon>
        <taxon>Salirhabdus</taxon>
    </lineage>
</organism>
<comment type="caution">
    <text evidence="1">The sequence shown here is derived from an EMBL/GenBank/DDBJ whole genome shotgun (WGS) entry which is preliminary data.</text>
</comment>
<sequence>MSQQMFKAIQKHAKPYQSAHDLETILDEVDDAKFVLLGEASHGTSEFYSIRAELTKRLIQEKGFSVIAVEGDWPSCQQINRYVKGYHTEQNGVRDVLQSAFKRWPTWMWANEDIANLIGWLKKFNQEKQVDQKIGFYGIDVYSMWESLEEIMNYLKETEPRGANLALAKKAFNCFEPYNRSVEKYAVSSAFYSKGCVEEVSKLLTSIRTQAMDNADEEENELNMKINALVLKNAEHYYRTMVESDSESWNIRDMHMVETINELRNYFGDESKVIVWAHNTHVGDATATDMKEEGTINVGQIIREQNKEEDVYIVGFGTHHGTVIAAEEWGLNMEKMTVPPAIEGSWEDLLHQAGANNKIVVFNHNNRHLFKETVGHRAIGVVYHPQYESYGNYVPSVIGDRYDAFVYIDETEALQPLTRTHVHL</sequence>
<dbReference type="InterPro" id="IPR014622">
    <property type="entry name" value="UCP036794_erythomycin"/>
</dbReference>
<dbReference type="RefSeq" id="WP_174497022.1">
    <property type="nucleotide sequence ID" value="NZ_CADDWK010000011.1"/>
</dbReference>
<dbReference type="CDD" id="cd14728">
    <property type="entry name" value="Ere-like"/>
    <property type="match status" value="1"/>
</dbReference>
<accession>A0A841Q882</accession>
<dbReference type="Pfam" id="PF05139">
    <property type="entry name" value="Erythro_esteras"/>
    <property type="match status" value="1"/>
</dbReference>
<dbReference type="SUPFAM" id="SSF159501">
    <property type="entry name" value="EreA/ChaN-like"/>
    <property type="match status" value="1"/>
</dbReference>
<dbReference type="InterPro" id="IPR052036">
    <property type="entry name" value="Hydrolase/PRTase-associated"/>
</dbReference>
<protein>
    <submittedName>
        <fullName evidence="1">Erythromycin esterase-like protein</fullName>
    </submittedName>
</protein>
<dbReference type="GO" id="GO:0046677">
    <property type="term" value="P:response to antibiotic"/>
    <property type="evidence" value="ECO:0007669"/>
    <property type="project" value="InterPro"/>
</dbReference>
<evidence type="ECO:0000313" key="1">
    <source>
        <dbReference type="EMBL" id="MBB6454497.1"/>
    </source>
</evidence>
<dbReference type="Gene3D" id="3.40.1660.10">
    <property type="entry name" value="EreA-like (biosynthetic domain)"/>
    <property type="match status" value="1"/>
</dbReference>
<dbReference type="EMBL" id="JACHGH010000009">
    <property type="protein sequence ID" value="MBB6454497.1"/>
    <property type="molecule type" value="Genomic_DNA"/>
</dbReference>
<name>A0A841Q882_9BACI</name>
<dbReference type="Gene3D" id="1.20.1440.30">
    <property type="entry name" value="Biosynthetic Protein domain"/>
    <property type="match status" value="1"/>
</dbReference>